<sequence length="650" mass="74404">MCGFIGVYQRTSSVIDERALLNALTTLHHRGPDERSVWRDPAGRALLGHARLSIIGLDNGTQPIVAPEGDLALVVNGELYDHERIRRELQAQGCRFQTESDSELALHLYRRSGIAGLKQLRGEFAILIFDRQRRLMLAVRDRMGVKPLFYAQHRGAWYFASEIKALLAAGVPAEWDEHAYASRAFYLRDHTLFKGVRSVQPGCWVMADSGGLHHGRYWDMEFARQDAPDPADEQGMVEAIRAAVEKSVELRLRADVPMGVYLSGGIDSSAMLGVATHVAGQPMDAFNLSFTDMDDYDENRFARLAAEHNGARFHTVAVSQNDLADHFEQALWHNETPFFNAHGVAKYILSQQVRRAGLKVVLTGEGADEVFAGYPHFRRDMLLYNPERQDPAVVHKLRQRIQESENGYVQPDMPQDIHWMVQQLSHGVSWLDNQAGWFKALEALYRRDFRERFEGSDPYRQFYDRLDHRNLEGRDPVHKSMYLWAKSYLPNFVLTTLGDRMEMANSIEGRVPLLDHHVVELACQMPVWMKVRGSTEKYVFREAMRPFLPDALYKRKKHYFRAPPATLQQDGRLYELVRDVLGGPELEALPFFEPARVRGLLERLPQLTAHEQGLLDPMLMELTSLCLLQRRYALRAPTVQEDWDTREVAA</sequence>
<evidence type="ECO:0000256" key="3">
    <source>
        <dbReference type="ARBA" id="ARBA00012737"/>
    </source>
</evidence>
<dbReference type="GO" id="GO:0004066">
    <property type="term" value="F:asparagine synthase (glutamine-hydrolyzing) activity"/>
    <property type="evidence" value="ECO:0007669"/>
    <property type="project" value="UniProtKB-EC"/>
</dbReference>
<dbReference type="InterPro" id="IPR017932">
    <property type="entry name" value="GATase_2_dom"/>
</dbReference>
<comment type="pathway">
    <text evidence="1">Amino-acid biosynthesis; L-asparagine biosynthesis; L-asparagine from L-aspartate (L-Gln route): step 1/1.</text>
</comment>
<dbReference type="PROSITE" id="PS51278">
    <property type="entry name" value="GATASE_TYPE_2"/>
    <property type="match status" value="1"/>
</dbReference>
<evidence type="ECO:0000256" key="2">
    <source>
        <dbReference type="ARBA" id="ARBA00005752"/>
    </source>
</evidence>
<name>A0A250JTW4_9BACT</name>
<evidence type="ECO:0000256" key="6">
    <source>
        <dbReference type="ARBA" id="ARBA00022962"/>
    </source>
</evidence>
<dbReference type="AlphaFoldDB" id="A0A250JTW4"/>
<evidence type="ECO:0000256" key="7">
    <source>
        <dbReference type="ARBA" id="ARBA00048741"/>
    </source>
</evidence>
<dbReference type="Gene3D" id="3.40.50.620">
    <property type="entry name" value="HUPs"/>
    <property type="match status" value="2"/>
</dbReference>
<dbReference type="PANTHER" id="PTHR43284">
    <property type="entry name" value="ASPARAGINE SYNTHETASE (GLUTAMINE-HYDROLYZING)"/>
    <property type="match status" value="1"/>
</dbReference>
<keyword evidence="13" id="KW-1185">Reference proteome</keyword>
<dbReference type="Pfam" id="PF00733">
    <property type="entry name" value="Asn_synthase"/>
    <property type="match status" value="1"/>
</dbReference>
<feature type="site" description="Important for beta-aspartyl-AMP intermediate formation" evidence="10">
    <location>
        <position position="365"/>
    </location>
</feature>
<dbReference type="Gene3D" id="3.60.20.10">
    <property type="entry name" value="Glutamine Phosphoribosylpyrophosphate, subunit 1, domain 1"/>
    <property type="match status" value="1"/>
</dbReference>
<proteinExistence type="inferred from homology"/>
<dbReference type="GO" id="GO:0005524">
    <property type="term" value="F:ATP binding"/>
    <property type="evidence" value="ECO:0007669"/>
    <property type="project" value="UniProtKB-KW"/>
</dbReference>
<feature type="binding site" evidence="9">
    <location>
        <position position="101"/>
    </location>
    <ligand>
        <name>L-glutamine</name>
        <dbReference type="ChEBI" id="CHEBI:58359"/>
    </ligand>
</feature>
<dbReference type="GO" id="GO:0005829">
    <property type="term" value="C:cytosol"/>
    <property type="evidence" value="ECO:0007669"/>
    <property type="project" value="TreeGrafter"/>
</dbReference>
<dbReference type="PANTHER" id="PTHR43284:SF1">
    <property type="entry name" value="ASPARAGINE SYNTHETASE"/>
    <property type="match status" value="1"/>
</dbReference>
<feature type="active site" description="For GATase activity" evidence="8">
    <location>
        <position position="2"/>
    </location>
</feature>
<comment type="similarity">
    <text evidence="2">Belongs to the asparagine synthetase family.</text>
</comment>
<dbReference type="EMBL" id="CP022203">
    <property type="protein sequence ID" value="ATB47108.1"/>
    <property type="molecule type" value="Genomic_DNA"/>
</dbReference>
<dbReference type="InterPro" id="IPR006426">
    <property type="entry name" value="Asn_synth_AEB"/>
</dbReference>
<dbReference type="Proteomes" id="UP000217343">
    <property type="component" value="Chromosome"/>
</dbReference>
<evidence type="ECO:0000256" key="10">
    <source>
        <dbReference type="PIRSR" id="PIRSR001589-3"/>
    </source>
</evidence>
<feature type="domain" description="Glutamine amidotransferase type-2" evidence="11">
    <location>
        <begin position="2"/>
        <end position="210"/>
    </location>
</feature>
<evidence type="ECO:0000313" key="12">
    <source>
        <dbReference type="EMBL" id="ATB47108.1"/>
    </source>
</evidence>
<keyword evidence="8" id="KW-0028">Amino-acid biosynthesis</keyword>
<evidence type="ECO:0000313" key="13">
    <source>
        <dbReference type="Proteomes" id="UP000217343"/>
    </source>
</evidence>
<dbReference type="Pfam" id="PF13537">
    <property type="entry name" value="GATase_7"/>
    <property type="match status" value="1"/>
</dbReference>
<protein>
    <recommendedName>
        <fullName evidence="3">asparagine synthase (glutamine-hydrolyzing)</fullName>
        <ecNumber evidence="3">6.3.5.4</ecNumber>
    </recommendedName>
</protein>
<dbReference type="OrthoDB" id="9763290at2"/>
<keyword evidence="8" id="KW-0061">Asparagine biosynthesis</keyword>
<evidence type="ECO:0000256" key="8">
    <source>
        <dbReference type="PIRSR" id="PIRSR001589-1"/>
    </source>
</evidence>
<dbReference type="CDD" id="cd00712">
    <property type="entry name" value="AsnB"/>
    <property type="match status" value="1"/>
</dbReference>
<dbReference type="CDD" id="cd01991">
    <property type="entry name" value="Asn_synthase_B_C"/>
    <property type="match status" value="1"/>
</dbReference>
<reference evidence="12 13" key="1">
    <citation type="submission" date="2017-06" db="EMBL/GenBank/DDBJ databases">
        <title>Sequencing and comparative analysis of myxobacterial genomes.</title>
        <authorList>
            <person name="Rupp O."/>
            <person name="Goesmann A."/>
            <person name="Sogaard-Andersen L."/>
        </authorList>
    </citation>
    <scope>NUCLEOTIDE SEQUENCE [LARGE SCALE GENOMIC DNA]</scope>
    <source>
        <strain evidence="12 13">DSM 14697</strain>
    </source>
</reference>
<dbReference type="InterPro" id="IPR014729">
    <property type="entry name" value="Rossmann-like_a/b/a_fold"/>
</dbReference>
<dbReference type="PIRSF" id="PIRSF001589">
    <property type="entry name" value="Asn_synthetase_glu-h"/>
    <property type="match status" value="1"/>
</dbReference>
<dbReference type="InterPro" id="IPR033738">
    <property type="entry name" value="AsnB_N"/>
</dbReference>
<dbReference type="GO" id="GO:0006529">
    <property type="term" value="P:asparagine biosynthetic process"/>
    <property type="evidence" value="ECO:0007669"/>
    <property type="project" value="UniProtKB-KW"/>
</dbReference>
<dbReference type="SUPFAM" id="SSF52402">
    <property type="entry name" value="Adenine nucleotide alpha hydrolases-like"/>
    <property type="match status" value="1"/>
</dbReference>
<comment type="catalytic activity">
    <reaction evidence="7">
        <text>L-aspartate + L-glutamine + ATP + H2O = L-asparagine + L-glutamate + AMP + diphosphate + H(+)</text>
        <dbReference type="Rhea" id="RHEA:12228"/>
        <dbReference type="ChEBI" id="CHEBI:15377"/>
        <dbReference type="ChEBI" id="CHEBI:15378"/>
        <dbReference type="ChEBI" id="CHEBI:29985"/>
        <dbReference type="ChEBI" id="CHEBI:29991"/>
        <dbReference type="ChEBI" id="CHEBI:30616"/>
        <dbReference type="ChEBI" id="CHEBI:33019"/>
        <dbReference type="ChEBI" id="CHEBI:58048"/>
        <dbReference type="ChEBI" id="CHEBI:58359"/>
        <dbReference type="ChEBI" id="CHEBI:456215"/>
        <dbReference type="EC" id="6.3.5.4"/>
    </reaction>
</comment>
<accession>A0A250JTW4</accession>
<dbReference type="InterPro" id="IPR029055">
    <property type="entry name" value="Ntn_hydrolases_N"/>
</dbReference>
<keyword evidence="5 9" id="KW-0067">ATP-binding</keyword>
<dbReference type="NCBIfam" id="TIGR01536">
    <property type="entry name" value="asn_synth_AEB"/>
    <property type="match status" value="1"/>
</dbReference>
<dbReference type="KEGG" id="mmas:MYMAC_002715"/>
<evidence type="ECO:0000256" key="5">
    <source>
        <dbReference type="ARBA" id="ARBA00022840"/>
    </source>
</evidence>
<dbReference type="InterPro" id="IPR051786">
    <property type="entry name" value="ASN_synthetase/amidase"/>
</dbReference>
<gene>
    <name evidence="12" type="ORF">MYMAC_002715</name>
</gene>
<keyword evidence="6 8" id="KW-0315">Glutamine amidotransferase</keyword>
<dbReference type="EC" id="6.3.5.4" evidence="3"/>
<evidence type="ECO:0000256" key="9">
    <source>
        <dbReference type="PIRSR" id="PIRSR001589-2"/>
    </source>
</evidence>
<evidence type="ECO:0000256" key="4">
    <source>
        <dbReference type="ARBA" id="ARBA00022741"/>
    </source>
</evidence>
<dbReference type="RefSeq" id="WP_095958395.1">
    <property type="nucleotide sequence ID" value="NZ_CP022203.1"/>
</dbReference>
<organism evidence="12 13">
    <name type="scientific">Corallococcus macrosporus DSM 14697</name>
    <dbReference type="NCBI Taxonomy" id="1189310"/>
    <lineage>
        <taxon>Bacteria</taxon>
        <taxon>Pseudomonadati</taxon>
        <taxon>Myxococcota</taxon>
        <taxon>Myxococcia</taxon>
        <taxon>Myxococcales</taxon>
        <taxon>Cystobacterineae</taxon>
        <taxon>Myxococcaceae</taxon>
        <taxon>Corallococcus</taxon>
    </lineage>
</organism>
<evidence type="ECO:0000256" key="1">
    <source>
        <dbReference type="ARBA" id="ARBA00005187"/>
    </source>
</evidence>
<evidence type="ECO:0000259" key="11">
    <source>
        <dbReference type="PROSITE" id="PS51278"/>
    </source>
</evidence>
<dbReference type="SUPFAM" id="SSF56235">
    <property type="entry name" value="N-terminal nucleophile aminohydrolases (Ntn hydrolases)"/>
    <property type="match status" value="1"/>
</dbReference>
<keyword evidence="4 9" id="KW-0547">Nucleotide-binding</keyword>
<dbReference type="InterPro" id="IPR001962">
    <property type="entry name" value="Asn_synthase"/>
</dbReference>